<protein>
    <submittedName>
        <fullName evidence="1">Uncharacterized protein</fullName>
    </submittedName>
</protein>
<sequence length="278" mass="30979">MALGVINHDNGQRFSSGILESSRQLPFLGKKLIKSAIRAIFLSVLFGGMMAGTTYAHDPVLNGSLTIDFQAKQDEISQTPLASELKIRIPNQRRLAGIRIPRRIDGQPFRGQEFSVSLVPNGCVLDGGPDHGQATLHLTQKLRRQPIKGTVFKAQVFGGQYECLFGGASQVLPYDPFDGNHQASVIGELLVWWTQILSNQNANTALSVEEEMHQFFEFPKSHKVDRLRLWGIEYPWLQSKSCNTDSGQIRCNRGGSAEGVFNADIRARFEEQENPELQ</sequence>
<proteinExistence type="predicted"/>
<dbReference type="EMBL" id="JAQOUE010000001">
    <property type="protein sequence ID" value="MDT7042970.1"/>
    <property type="molecule type" value="Genomic_DNA"/>
</dbReference>
<evidence type="ECO:0000313" key="1">
    <source>
        <dbReference type="EMBL" id="MDT7042970.1"/>
    </source>
</evidence>
<organism evidence="1 2">
    <name type="scientific">Candidatus Nitronereus thalassa</name>
    <dbReference type="NCBI Taxonomy" id="3020898"/>
    <lineage>
        <taxon>Bacteria</taxon>
        <taxon>Pseudomonadati</taxon>
        <taxon>Nitrospirota</taxon>
        <taxon>Nitrospiria</taxon>
        <taxon>Nitrospirales</taxon>
        <taxon>Nitrospiraceae</taxon>
        <taxon>Candidatus Nitronereus</taxon>
    </lineage>
</organism>
<dbReference type="Proteomes" id="UP001250932">
    <property type="component" value="Unassembled WGS sequence"/>
</dbReference>
<name>A0ABU3K939_9BACT</name>
<evidence type="ECO:0000313" key="2">
    <source>
        <dbReference type="Proteomes" id="UP001250932"/>
    </source>
</evidence>
<gene>
    <name evidence="1" type="ORF">PPG34_11450</name>
</gene>
<comment type="caution">
    <text evidence="1">The sequence shown here is derived from an EMBL/GenBank/DDBJ whole genome shotgun (WGS) entry which is preliminary data.</text>
</comment>
<keyword evidence="2" id="KW-1185">Reference proteome</keyword>
<reference evidence="1 2" key="1">
    <citation type="journal article" date="2023" name="ISME J.">
        <title>Cultivation and genomic characterization of novel and ubiquitous marine nitrite-oxidizing bacteria from the Nitrospirales.</title>
        <authorList>
            <person name="Mueller A.J."/>
            <person name="Daebeler A."/>
            <person name="Herbold C.W."/>
            <person name="Kirkegaard R.H."/>
            <person name="Daims H."/>
        </authorList>
    </citation>
    <scope>NUCLEOTIDE SEQUENCE [LARGE SCALE GENOMIC DNA]</scope>
    <source>
        <strain evidence="1 2">EB</strain>
    </source>
</reference>
<dbReference type="RefSeq" id="WP_313833445.1">
    <property type="nucleotide sequence ID" value="NZ_JAQOUE010000001.1"/>
</dbReference>
<accession>A0ABU3K939</accession>